<dbReference type="Proteomes" id="UP001267638">
    <property type="component" value="Unassembled WGS sequence"/>
</dbReference>
<dbReference type="Gene3D" id="1.10.10.60">
    <property type="entry name" value="Homeodomain-like"/>
    <property type="match status" value="1"/>
</dbReference>
<proteinExistence type="predicted"/>
<evidence type="ECO:0000313" key="6">
    <source>
        <dbReference type="EMBL" id="MDR7154413.1"/>
    </source>
</evidence>
<keyword evidence="3" id="KW-0804">Transcription</keyword>
<feature type="DNA-binding region" description="H-T-H motif" evidence="4">
    <location>
        <begin position="37"/>
        <end position="56"/>
    </location>
</feature>
<dbReference type="Pfam" id="PF00440">
    <property type="entry name" value="TetR_N"/>
    <property type="match status" value="1"/>
</dbReference>
<name>A0ABU1WYM2_SPHXE</name>
<accession>A0ABU1WYM2</accession>
<keyword evidence="7" id="KW-1185">Reference proteome</keyword>
<reference evidence="6 7" key="1">
    <citation type="submission" date="2023-07" db="EMBL/GenBank/DDBJ databases">
        <title>Sorghum-associated microbial communities from plants grown in Nebraska, USA.</title>
        <authorList>
            <person name="Schachtman D."/>
        </authorList>
    </citation>
    <scope>NUCLEOTIDE SEQUENCE [LARGE SCALE GENOMIC DNA]</scope>
    <source>
        <strain evidence="6 7">4256</strain>
    </source>
</reference>
<evidence type="ECO:0000256" key="3">
    <source>
        <dbReference type="ARBA" id="ARBA00023163"/>
    </source>
</evidence>
<organism evidence="6 7">
    <name type="scientific">Sphingobium xenophagum</name>
    <dbReference type="NCBI Taxonomy" id="121428"/>
    <lineage>
        <taxon>Bacteria</taxon>
        <taxon>Pseudomonadati</taxon>
        <taxon>Pseudomonadota</taxon>
        <taxon>Alphaproteobacteria</taxon>
        <taxon>Sphingomonadales</taxon>
        <taxon>Sphingomonadaceae</taxon>
        <taxon>Sphingobium</taxon>
    </lineage>
</organism>
<dbReference type="PROSITE" id="PS50977">
    <property type="entry name" value="HTH_TETR_2"/>
    <property type="match status" value="1"/>
</dbReference>
<dbReference type="SUPFAM" id="SSF46689">
    <property type="entry name" value="Homeodomain-like"/>
    <property type="match status" value="1"/>
</dbReference>
<evidence type="ECO:0000256" key="4">
    <source>
        <dbReference type="PROSITE-ProRule" id="PRU00335"/>
    </source>
</evidence>
<comment type="caution">
    <text evidence="6">The sequence shown here is derived from an EMBL/GenBank/DDBJ whole genome shotgun (WGS) entry which is preliminary data.</text>
</comment>
<gene>
    <name evidence="6" type="ORF">J2W40_001225</name>
</gene>
<dbReference type="PRINTS" id="PR00455">
    <property type="entry name" value="HTHTETR"/>
</dbReference>
<evidence type="ECO:0000259" key="5">
    <source>
        <dbReference type="PROSITE" id="PS50977"/>
    </source>
</evidence>
<dbReference type="PANTHER" id="PTHR47506:SF1">
    <property type="entry name" value="HTH-TYPE TRANSCRIPTIONAL REGULATOR YJDC"/>
    <property type="match status" value="1"/>
</dbReference>
<dbReference type="Gene3D" id="1.10.357.10">
    <property type="entry name" value="Tetracycline Repressor, domain 2"/>
    <property type="match status" value="1"/>
</dbReference>
<evidence type="ECO:0000256" key="2">
    <source>
        <dbReference type="ARBA" id="ARBA00023125"/>
    </source>
</evidence>
<evidence type="ECO:0000256" key="1">
    <source>
        <dbReference type="ARBA" id="ARBA00023015"/>
    </source>
</evidence>
<dbReference type="InterPro" id="IPR009057">
    <property type="entry name" value="Homeodomain-like_sf"/>
</dbReference>
<evidence type="ECO:0000313" key="7">
    <source>
        <dbReference type="Proteomes" id="UP001267638"/>
    </source>
</evidence>
<protein>
    <submittedName>
        <fullName evidence="6">AcrR family transcriptional regulator</fullName>
    </submittedName>
</protein>
<keyword evidence="1" id="KW-0805">Transcription regulation</keyword>
<feature type="domain" description="HTH tetR-type" evidence="5">
    <location>
        <begin position="14"/>
        <end position="74"/>
    </location>
</feature>
<dbReference type="PANTHER" id="PTHR47506">
    <property type="entry name" value="TRANSCRIPTIONAL REGULATORY PROTEIN"/>
    <property type="match status" value="1"/>
</dbReference>
<sequence length="202" mass="21917">MEQVATTSRGRPREFDPAQALAAALQVFWRRGYEGASISELTEAMGITRPSLYACFGNKEALFRQALDLYETEKLCYVKTALEAPTARGVAERLLRGSLAMQCSDTEPQGCLGVISTVAGVTEADCIRDEVLKRRASSNAALLARFVQAKEEGDLPDGIEPEAMSCYLSTLMQGMAVQASGGASRETLERLVQTTLAMWPGR</sequence>
<keyword evidence="2 4" id="KW-0238">DNA-binding</keyword>
<dbReference type="EMBL" id="JAVDWV010000005">
    <property type="protein sequence ID" value="MDR7154413.1"/>
    <property type="molecule type" value="Genomic_DNA"/>
</dbReference>
<dbReference type="InterPro" id="IPR036271">
    <property type="entry name" value="Tet_transcr_reg_TetR-rel_C_sf"/>
</dbReference>
<dbReference type="InterPro" id="IPR001647">
    <property type="entry name" value="HTH_TetR"/>
</dbReference>
<dbReference type="SUPFAM" id="SSF48498">
    <property type="entry name" value="Tetracyclin repressor-like, C-terminal domain"/>
    <property type="match status" value="1"/>
</dbReference>
<dbReference type="RefSeq" id="WP_409050347.1">
    <property type="nucleotide sequence ID" value="NZ_JAVDWV010000005.1"/>
</dbReference>